<evidence type="ECO:0000313" key="2">
    <source>
        <dbReference type="Proteomes" id="UP001528920"/>
    </source>
</evidence>
<accession>A0ABT5VV40</accession>
<dbReference type="RefSeq" id="WP_275110459.1">
    <property type="nucleotide sequence ID" value="NZ_JAKJSC010000002.1"/>
</dbReference>
<proteinExistence type="predicted"/>
<name>A0ABT5VV40_9BACT</name>
<dbReference type="EMBL" id="JAKJSC010000002">
    <property type="protein sequence ID" value="MDE5419130.1"/>
    <property type="molecule type" value="Genomic_DNA"/>
</dbReference>
<sequence length="198" mass="21519">MKSVVSTLADKAAIRAIAKGNKKINFDTERARIEKYEIFMRKAMKGKTGIQEILKASDVQTDGVRNIDSGRLNADTAFLVTGILISTATTASPADTDQKIAVAEFVVGSDANNKFHNSELSLKIANEEKVKGVLRHMTPNVSGDDITTDMAYEVSPFVIAPNQSIKPELQVFEDPTSGTEDLVIEITLVGYKITENNA</sequence>
<evidence type="ECO:0000313" key="1">
    <source>
        <dbReference type="EMBL" id="MDE5419130.1"/>
    </source>
</evidence>
<gene>
    <name evidence="1" type="ORF">L3049_14110</name>
</gene>
<reference evidence="1 2" key="1">
    <citation type="submission" date="2022-01" db="EMBL/GenBank/DDBJ databases">
        <title>Labilibaculum sp. nov, a marine bacterium isolated from Antarctica.</title>
        <authorList>
            <person name="Dai W."/>
        </authorList>
    </citation>
    <scope>NUCLEOTIDE SEQUENCE [LARGE SCALE GENOMIC DNA]</scope>
    <source>
        <strain evidence="1 2">DW002</strain>
    </source>
</reference>
<organism evidence="1 2">
    <name type="scientific">Paralabilibaculum antarcticum</name>
    <dbReference type="NCBI Taxonomy" id="2912572"/>
    <lineage>
        <taxon>Bacteria</taxon>
        <taxon>Pseudomonadati</taxon>
        <taxon>Bacteroidota</taxon>
        <taxon>Bacteroidia</taxon>
        <taxon>Marinilabiliales</taxon>
        <taxon>Marinifilaceae</taxon>
        <taxon>Paralabilibaculum</taxon>
    </lineage>
</organism>
<protein>
    <submittedName>
        <fullName evidence="1">Uncharacterized protein</fullName>
    </submittedName>
</protein>
<dbReference type="Proteomes" id="UP001528920">
    <property type="component" value="Unassembled WGS sequence"/>
</dbReference>
<comment type="caution">
    <text evidence="1">The sequence shown here is derived from an EMBL/GenBank/DDBJ whole genome shotgun (WGS) entry which is preliminary data.</text>
</comment>
<keyword evidence="2" id="KW-1185">Reference proteome</keyword>